<proteinExistence type="predicted"/>
<feature type="non-terminal residue" evidence="2">
    <location>
        <position position="1"/>
    </location>
</feature>
<feature type="compositionally biased region" description="Pro residues" evidence="1">
    <location>
        <begin position="49"/>
        <end position="64"/>
    </location>
</feature>
<feature type="compositionally biased region" description="Low complexity" evidence="1">
    <location>
        <begin position="1"/>
        <end position="14"/>
    </location>
</feature>
<dbReference type="EMBL" id="CM007648">
    <property type="protein sequence ID" value="ONM15071.1"/>
    <property type="molecule type" value="Genomic_DNA"/>
</dbReference>
<feature type="compositionally biased region" description="Low complexity" evidence="1">
    <location>
        <begin position="82"/>
        <end position="93"/>
    </location>
</feature>
<organism evidence="2">
    <name type="scientific">Zea mays</name>
    <name type="common">Maize</name>
    <dbReference type="NCBI Taxonomy" id="4577"/>
    <lineage>
        <taxon>Eukaryota</taxon>
        <taxon>Viridiplantae</taxon>
        <taxon>Streptophyta</taxon>
        <taxon>Embryophyta</taxon>
        <taxon>Tracheophyta</taxon>
        <taxon>Spermatophyta</taxon>
        <taxon>Magnoliopsida</taxon>
        <taxon>Liliopsida</taxon>
        <taxon>Poales</taxon>
        <taxon>Poaceae</taxon>
        <taxon>PACMAD clade</taxon>
        <taxon>Panicoideae</taxon>
        <taxon>Andropogonodae</taxon>
        <taxon>Andropogoneae</taxon>
        <taxon>Tripsacinae</taxon>
        <taxon>Zea</taxon>
    </lineage>
</organism>
<sequence length="126" mass="13527">PLDACLPAPPACDAHLVSPLWQPPSRPPRDPSAHGRVPHKPRSVKSALPSPPPQPAASPQPPSPRSWRRRDCVGRGRRGRRAGAAAGARLRAGLPGDGSQIRLLSPLTERIQDSFFCLQLLYTASL</sequence>
<evidence type="ECO:0000256" key="1">
    <source>
        <dbReference type="SAM" id="MobiDB-lite"/>
    </source>
</evidence>
<dbReference type="AlphaFoldDB" id="A0A1D6E3E1"/>
<feature type="region of interest" description="Disordered" evidence="1">
    <location>
        <begin position="1"/>
        <end position="98"/>
    </location>
</feature>
<name>A0A1D6E3E1_MAIZE</name>
<gene>
    <name evidence="2" type="ORF">ZEAMMB73_Zm00001d002678</name>
</gene>
<accession>A0A1D6E3E1</accession>
<protein>
    <submittedName>
        <fullName evidence="2">Prolyl oligopeptidase family protein</fullName>
    </submittedName>
</protein>
<reference evidence="2" key="1">
    <citation type="submission" date="2015-12" db="EMBL/GenBank/DDBJ databases">
        <title>Update maize B73 reference genome by single molecule sequencing technologies.</title>
        <authorList>
            <consortium name="Maize Genome Sequencing Project"/>
            <person name="Ware D."/>
        </authorList>
    </citation>
    <scope>NUCLEOTIDE SEQUENCE [LARGE SCALE GENOMIC DNA]</scope>
    <source>
        <tissue evidence="2">Seedling</tissue>
    </source>
</reference>
<evidence type="ECO:0000313" key="2">
    <source>
        <dbReference type="EMBL" id="ONM15071.1"/>
    </source>
</evidence>